<dbReference type="EMBL" id="NWTN01000001">
    <property type="protein sequence ID" value="PRQ69708.1"/>
    <property type="molecule type" value="Genomic_DNA"/>
</dbReference>
<accession>A0ABX5DKN0</accession>
<name>A0ABX5DKN0_9VIBR</name>
<proteinExistence type="predicted"/>
<evidence type="ECO:0008006" key="3">
    <source>
        <dbReference type="Google" id="ProtNLM"/>
    </source>
</evidence>
<reference evidence="1 2" key="1">
    <citation type="submission" date="2017-09" db="EMBL/GenBank/DDBJ databases">
        <authorList>
            <person name="Girard L."/>
            <person name="Lami R."/>
            <person name="Suzuki M."/>
            <person name="Baudart J."/>
        </authorList>
    </citation>
    <scope>NUCLEOTIDE SEQUENCE [LARGE SCALE GENOMIC DNA]</scope>
    <source>
        <strain evidence="1 2">17LN0615E</strain>
    </source>
</reference>
<reference evidence="1 2" key="2">
    <citation type="submission" date="2018-03" db="EMBL/GenBank/DDBJ databases">
        <title>Genetic Diversity and Phenotypic Plasticity of AHL Mediated Quorum Sensing in Environmental Strains of Vibrio mediterranei.</title>
        <authorList>
            <person name="Lantoine F."/>
            <person name="Vouve F."/>
        </authorList>
    </citation>
    <scope>NUCLEOTIDE SEQUENCE [LARGE SCALE GENOMIC DNA]</scope>
    <source>
        <strain evidence="1 2">17LN0615E</strain>
    </source>
</reference>
<organism evidence="1 2">
    <name type="scientific">Vibrio mediterranei</name>
    <dbReference type="NCBI Taxonomy" id="689"/>
    <lineage>
        <taxon>Bacteria</taxon>
        <taxon>Pseudomonadati</taxon>
        <taxon>Pseudomonadota</taxon>
        <taxon>Gammaproteobacteria</taxon>
        <taxon>Vibrionales</taxon>
        <taxon>Vibrionaceae</taxon>
        <taxon>Vibrio</taxon>
    </lineage>
</organism>
<comment type="caution">
    <text evidence="1">The sequence shown here is derived from an EMBL/GenBank/DDBJ whole genome shotgun (WGS) entry which is preliminary data.</text>
</comment>
<dbReference type="Proteomes" id="UP000238163">
    <property type="component" value="Unassembled WGS sequence"/>
</dbReference>
<evidence type="ECO:0000313" key="2">
    <source>
        <dbReference type="Proteomes" id="UP000238163"/>
    </source>
</evidence>
<sequence>MQVAAVTTFNKRVHSIMNMNLPKPPMGNQRARKHTDLQIAEVIALREKYKIGFGQIGYLTGIPKGTVRSYCVGERAQTLLSSNEFNQRVDEIKRMLSAHPPASRKGVQETKAEMRKRLRDERQLRLADESIVHTPVPTVQQVAKAKAEVQAQIVRQESKPDELRRRAIEKWNRRVPVSVEKAIQRGDYKRVEMWLAGHHLR</sequence>
<protein>
    <recommendedName>
        <fullName evidence="3">DNA-binding protein</fullName>
    </recommendedName>
</protein>
<gene>
    <name evidence="1" type="ORF">COR51_03770</name>
</gene>
<evidence type="ECO:0000313" key="1">
    <source>
        <dbReference type="EMBL" id="PRQ69708.1"/>
    </source>
</evidence>
<keyword evidence="2" id="KW-1185">Reference proteome</keyword>